<dbReference type="InterPro" id="IPR011006">
    <property type="entry name" value="CheY-like_superfamily"/>
</dbReference>
<sequence>MSKLLISIIDDDELYKYALRRMLRKLEINDLGIIEFSNGVEAIDFYNRRIMEGGELPDVIFLDINMPLMDGFQFMIEYKGLKDKLDKIAEIYMCSSSINPNDLQNAEEIEEITEYITKPFKFEKIHEILITVK</sequence>
<proteinExistence type="predicted"/>
<comment type="caution">
    <text evidence="2">The sequence shown here is derived from an EMBL/GenBank/DDBJ whole genome shotgun (WGS) entry which is preliminary data.</text>
</comment>
<dbReference type="EMBL" id="LAZR01000145">
    <property type="protein sequence ID" value="KKN86658.1"/>
    <property type="molecule type" value="Genomic_DNA"/>
</dbReference>
<gene>
    <name evidence="2" type="ORF">LCGC14_0266210</name>
</gene>
<dbReference type="PROSITE" id="PS50110">
    <property type="entry name" value="RESPONSE_REGULATORY"/>
    <property type="match status" value="1"/>
</dbReference>
<feature type="domain" description="Response regulatory" evidence="1">
    <location>
        <begin position="5"/>
        <end position="133"/>
    </location>
</feature>
<reference evidence="2" key="1">
    <citation type="journal article" date="2015" name="Nature">
        <title>Complex archaea that bridge the gap between prokaryotes and eukaryotes.</title>
        <authorList>
            <person name="Spang A."/>
            <person name="Saw J.H."/>
            <person name="Jorgensen S.L."/>
            <person name="Zaremba-Niedzwiedzka K."/>
            <person name="Martijn J."/>
            <person name="Lind A.E."/>
            <person name="van Eijk R."/>
            <person name="Schleper C."/>
            <person name="Guy L."/>
            <person name="Ettema T.J."/>
        </authorList>
    </citation>
    <scope>NUCLEOTIDE SEQUENCE</scope>
</reference>
<evidence type="ECO:0000259" key="1">
    <source>
        <dbReference type="PROSITE" id="PS50110"/>
    </source>
</evidence>
<organism evidence="2">
    <name type="scientific">marine sediment metagenome</name>
    <dbReference type="NCBI Taxonomy" id="412755"/>
    <lineage>
        <taxon>unclassified sequences</taxon>
        <taxon>metagenomes</taxon>
        <taxon>ecological metagenomes</taxon>
    </lineage>
</organism>
<dbReference type="AlphaFoldDB" id="A0A0F9X524"/>
<evidence type="ECO:0000313" key="2">
    <source>
        <dbReference type="EMBL" id="KKN86658.1"/>
    </source>
</evidence>
<dbReference type="GO" id="GO:0000160">
    <property type="term" value="P:phosphorelay signal transduction system"/>
    <property type="evidence" value="ECO:0007669"/>
    <property type="project" value="InterPro"/>
</dbReference>
<dbReference type="Pfam" id="PF00072">
    <property type="entry name" value="Response_reg"/>
    <property type="match status" value="1"/>
</dbReference>
<protein>
    <recommendedName>
        <fullName evidence="1">Response regulatory domain-containing protein</fullName>
    </recommendedName>
</protein>
<dbReference type="PANTHER" id="PTHR44520:SF2">
    <property type="entry name" value="RESPONSE REGULATOR RCP1"/>
    <property type="match status" value="1"/>
</dbReference>
<dbReference type="InterPro" id="IPR001789">
    <property type="entry name" value="Sig_transdc_resp-reg_receiver"/>
</dbReference>
<dbReference type="InterPro" id="IPR052893">
    <property type="entry name" value="TCS_response_regulator"/>
</dbReference>
<dbReference type="SUPFAM" id="SSF52172">
    <property type="entry name" value="CheY-like"/>
    <property type="match status" value="1"/>
</dbReference>
<dbReference type="Gene3D" id="3.40.50.2300">
    <property type="match status" value="1"/>
</dbReference>
<accession>A0A0F9X524</accession>
<dbReference type="SMART" id="SM00448">
    <property type="entry name" value="REC"/>
    <property type="match status" value="1"/>
</dbReference>
<name>A0A0F9X524_9ZZZZ</name>
<dbReference type="PANTHER" id="PTHR44520">
    <property type="entry name" value="RESPONSE REGULATOR RCP1-RELATED"/>
    <property type="match status" value="1"/>
</dbReference>